<dbReference type="Pfam" id="PF02816">
    <property type="entry name" value="Alpha_kinase"/>
    <property type="match status" value="1"/>
</dbReference>
<comment type="caution">
    <text evidence="6">The sequence shown here is derived from an EMBL/GenBank/DDBJ whole genome shotgun (WGS) entry which is preliminary data.</text>
</comment>
<dbReference type="PROSITE" id="PS51158">
    <property type="entry name" value="ALPHA_KINASE"/>
    <property type="match status" value="1"/>
</dbReference>
<dbReference type="EMBL" id="JABBWD010000164">
    <property type="protein sequence ID" value="KAG1763418.1"/>
    <property type="molecule type" value="Genomic_DNA"/>
</dbReference>
<feature type="region of interest" description="Disordered" evidence="4">
    <location>
        <begin position="390"/>
        <end position="409"/>
    </location>
</feature>
<evidence type="ECO:0000256" key="3">
    <source>
        <dbReference type="ARBA" id="ARBA00022777"/>
    </source>
</evidence>
<evidence type="ECO:0000313" key="6">
    <source>
        <dbReference type="EMBL" id="KAG1763418.1"/>
    </source>
</evidence>
<keyword evidence="3" id="KW-0418">Kinase</keyword>
<feature type="compositionally biased region" description="Basic and acidic residues" evidence="4">
    <location>
        <begin position="327"/>
        <end position="344"/>
    </location>
</feature>
<sequence>MENSATLSLLDAPQCCGINLNLDASAFLLIAQSNMELVSQFTEDAIAKEDRICGRPACGSIILKGAPYHYIATIVPSQPGRFVFRPSSAQSLPDPNVIRQSVNAAQRRSTINPPRVIPFLSQPSSSAMHMGRLPGPDIAVPLSWQQPPVSSSQNRVPGPTGYSAHHAQYSLERERWAKLAYAPPPAETITLEITAVYEGNSRKKSGRGINFGNICEGKKDIDACLDAPSLIAIAFDTILPKILTFGRGFPWRTHEFVVRDAAWVDLSGHLPAIPYFLAQCLVQSRRAPKTTTFKTKKFSLMVVVPAAQWSEYEEWLERTEEEETLHEQLQRRRSIHTDIEDQDPHAAGTDLDDYEDPDPFAAQLEEDDDPFGNDMEPLYSLSTAMRTSAKRAHVRGKSDSTSSTVSPPRKKLAHVFRLPDRDDLKEALKNGGSMDAARAPKVYDLRNEDIQFHQIPVRPLADILKTPQHRSFELDISNSSIGQLTIDVPLRSMIGIGAFKTAHPGWLSLSPLSSSGLGSRTQQDVIVKRPFYRPSSHTGAAAGSNTLKIARYALADELQKLLNESNVLYWAKSLLNFTYEYIDHCIDAASSPPSFQIPRVRFVDAGIALAFSHHSSNTQGTSNQAPTTDIKAGTFSAVYLLEEPVTFDSPGNQTFTKFIHNKDCEPSLDDDEYGYDLAVFLAFTQHIQYAKTDGLAFVSDYQGSTELLTDPQILTHRCLSSSVGDGNDLFGDGNIASMVDDFETKHVCNYYCKWPGFGLEVYA</sequence>
<dbReference type="SUPFAM" id="SSF56112">
    <property type="entry name" value="Protein kinase-like (PK-like)"/>
    <property type="match status" value="1"/>
</dbReference>
<feature type="compositionally biased region" description="Acidic residues" evidence="4">
    <location>
        <begin position="350"/>
        <end position="371"/>
    </location>
</feature>
<evidence type="ECO:0000256" key="2">
    <source>
        <dbReference type="ARBA" id="ARBA00022679"/>
    </source>
</evidence>
<proteinExistence type="predicted"/>
<dbReference type="OrthoDB" id="2632196at2759"/>
<evidence type="ECO:0000256" key="4">
    <source>
        <dbReference type="SAM" id="MobiDB-lite"/>
    </source>
</evidence>
<dbReference type="Gene3D" id="3.20.200.10">
    <property type="entry name" value="MHCK/EF2 kinase"/>
    <property type="match status" value="1"/>
</dbReference>
<dbReference type="Proteomes" id="UP000714275">
    <property type="component" value="Unassembled WGS sequence"/>
</dbReference>
<name>A0A9P6ZFB4_9AGAM</name>
<accession>A0A9P6ZFB4</accession>
<feature type="domain" description="Alpha-type protein kinase" evidence="5">
    <location>
        <begin position="468"/>
        <end position="762"/>
    </location>
</feature>
<keyword evidence="1" id="KW-0723">Serine/threonine-protein kinase</keyword>
<evidence type="ECO:0000256" key="1">
    <source>
        <dbReference type="ARBA" id="ARBA00022527"/>
    </source>
</evidence>
<evidence type="ECO:0000313" key="7">
    <source>
        <dbReference type="Proteomes" id="UP000714275"/>
    </source>
</evidence>
<organism evidence="6 7">
    <name type="scientific">Suillus placidus</name>
    <dbReference type="NCBI Taxonomy" id="48579"/>
    <lineage>
        <taxon>Eukaryota</taxon>
        <taxon>Fungi</taxon>
        <taxon>Dikarya</taxon>
        <taxon>Basidiomycota</taxon>
        <taxon>Agaricomycotina</taxon>
        <taxon>Agaricomycetes</taxon>
        <taxon>Agaricomycetidae</taxon>
        <taxon>Boletales</taxon>
        <taxon>Suillineae</taxon>
        <taxon>Suillaceae</taxon>
        <taxon>Suillus</taxon>
    </lineage>
</organism>
<evidence type="ECO:0000259" key="5">
    <source>
        <dbReference type="PROSITE" id="PS51158"/>
    </source>
</evidence>
<reference evidence="6" key="1">
    <citation type="journal article" date="2020" name="New Phytol.">
        <title>Comparative genomics reveals dynamic genome evolution in host specialist ectomycorrhizal fungi.</title>
        <authorList>
            <person name="Lofgren L.A."/>
            <person name="Nguyen N.H."/>
            <person name="Vilgalys R."/>
            <person name="Ruytinx J."/>
            <person name="Liao H.L."/>
            <person name="Branco S."/>
            <person name="Kuo A."/>
            <person name="LaButti K."/>
            <person name="Lipzen A."/>
            <person name="Andreopoulos W."/>
            <person name="Pangilinan J."/>
            <person name="Riley R."/>
            <person name="Hundley H."/>
            <person name="Na H."/>
            <person name="Barry K."/>
            <person name="Grigoriev I.V."/>
            <person name="Stajich J.E."/>
            <person name="Kennedy P.G."/>
        </authorList>
    </citation>
    <scope>NUCLEOTIDE SEQUENCE</scope>
    <source>
        <strain evidence="6">DOB743</strain>
    </source>
</reference>
<dbReference type="GO" id="GO:0005524">
    <property type="term" value="F:ATP binding"/>
    <property type="evidence" value="ECO:0007669"/>
    <property type="project" value="InterPro"/>
</dbReference>
<gene>
    <name evidence="6" type="ORF">EV702DRAFT_1051821</name>
</gene>
<keyword evidence="2" id="KW-0808">Transferase</keyword>
<keyword evidence="7" id="KW-1185">Reference proteome</keyword>
<dbReference type="AlphaFoldDB" id="A0A9P6ZFB4"/>
<feature type="region of interest" description="Disordered" evidence="4">
    <location>
        <begin position="327"/>
        <end position="373"/>
    </location>
</feature>
<dbReference type="InterPro" id="IPR011009">
    <property type="entry name" value="Kinase-like_dom_sf"/>
</dbReference>
<dbReference type="InterPro" id="IPR004166">
    <property type="entry name" value="a-kinase_dom"/>
</dbReference>
<dbReference type="GO" id="GO:0004674">
    <property type="term" value="F:protein serine/threonine kinase activity"/>
    <property type="evidence" value="ECO:0007669"/>
    <property type="project" value="UniProtKB-KW"/>
</dbReference>
<protein>
    <recommendedName>
        <fullName evidence="5">Alpha-type protein kinase domain-containing protein</fullName>
    </recommendedName>
</protein>